<reference evidence="2 3" key="1">
    <citation type="submission" date="2019-02" db="EMBL/GenBank/DDBJ databases">
        <title>Isolation and identification of novel species under the genus Muribaculum.</title>
        <authorList>
            <person name="Miyake S."/>
            <person name="Ding Y."/>
            <person name="Low A."/>
            <person name="Soh M."/>
            <person name="Seedorf H."/>
        </authorList>
    </citation>
    <scope>NUCLEOTIDE SEQUENCE [LARGE SCALE GENOMIC DNA]</scope>
    <source>
        <strain evidence="2 3">TLL-A4</strain>
    </source>
</reference>
<evidence type="ECO:0000313" key="3">
    <source>
        <dbReference type="Proteomes" id="UP000297031"/>
    </source>
</evidence>
<dbReference type="PROSITE" id="PS51257">
    <property type="entry name" value="PROKAR_LIPOPROTEIN"/>
    <property type="match status" value="1"/>
</dbReference>
<evidence type="ECO:0000259" key="1">
    <source>
        <dbReference type="Pfam" id="PF13201"/>
    </source>
</evidence>
<dbReference type="AlphaFoldDB" id="A0A4P7VN71"/>
<organism evidence="2 3">
    <name type="scientific">Muribaculum gordoncarteri</name>
    <dbReference type="NCBI Taxonomy" id="2530390"/>
    <lineage>
        <taxon>Bacteria</taxon>
        <taxon>Pseudomonadati</taxon>
        <taxon>Bacteroidota</taxon>
        <taxon>Bacteroidia</taxon>
        <taxon>Bacteroidales</taxon>
        <taxon>Muribaculaceae</taxon>
        <taxon>Muribaculum</taxon>
    </lineage>
</organism>
<protein>
    <recommendedName>
        <fullName evidence="1">Putative carbohydrate metabolism domain-containing protein</fullName>
    </recommendedName>
</protein>
<proteinExistence type="predicted"/>
<name>A0A4P7VN71_9BACT</name>
<dbReference type="KEGG" id="mgod:E7746_04740"/>
<dbReference type="Proteomes" id="UP000297031">
    <property type="component" value="Chromosome"/>
</dbReference>
<accession>A0A4P7VN71</accession>
<feature type="domain" description="Putative carbohydrate metabolism" evidence="1">
    <location>
        <begin position="121"/>
        <end position="372"/>
    </location>
</feature>
<dbReference type="Pfam" id="PF13201">
    <property type="entry name" value="PCMD"/>
    <property type="match status" value="1"/>
</dbReference>
<dbReference type="InterPro" id="IPR025112">
    <property type="entry name" value="PCMD"/>
</dbReference>
<dbReference type="InterPro" id="IPR038653">
    <property type="entry name" value="Put_CMD_sf"/>
</dbReference>
<gene>
    <name evidence="2" type="ORF">E7746_04740</name>
</gene>
<keyword evidence="3" id="KW-1185">Reference proteome</keyword>
<dbReference type="Gene3D" id="2.60.40.2340">
    <property type="match status" value="1"/>
</dbReference>
<sequence>MKKCKWALCVALGIIAMSCIREEPLNAEADIESVTLSGDVLNRAPIIENDKVMLVVKFGTNVTELAPEFKLTPGATIQPPSGTVRDFSSPQKYVVTSQDGEWSKLYTVTVTYADFNNYRYDFEHVKIGTVNRSNYDIFYELDPAGKETLVWASGNPGFAMTGSDRKPDEFPTYQVDNGKTGKALALTTRRTGGFGSLMNKPIAAGNLFLGTFDFSSALTNALKATKFGTPFNRIPVYLKGYYKYTPGPVFYVLDKDAPDKMRPVEGKVDKFNIYAVFFEPTADMLYLDGENVLSEDNPNIIAVAEIADADRVKKTEWTEFNLPFVLRPGKEIDADKLADGRYSITIVFASSIDGDLFEGAPESTLLIDEVELGCQ</sequence>
<dbReference type="Gene3D" id="2.60.120.890">
    <property type="entry name" value="BT2081, beta-jelly-roll domain"/>
    <property type="match status" value="1"/>
</dbReference>
<dbReference type="EMBL" id="CP039393">
    <property type="protein sequence ID" value="QCD35241.1"/>
    <property type="molecule type" value="Genomic_DNA"/>
</dbReference>
<evidence type="ECO:0000313" key="2">
    <source>
        <dbReference type="EMBL" id="QCD35241.1"/>
    </source>
</evidence>
<dbReference type="RefSeq" id="WP_123396546.1">
    <property type="nucleotide sequence ID" value="NZ_CANQMU010000001.1"/>
</dbReference>
<dbReference type="OrthoDB" id="713122at2"/>